<dbReference type="RefSeq" id="WP_281285614.1">
    <property type="nucleotide sequence ID" value="NZ_BAAARM010000005.1"/>
</dbReference>
<dbReference type="PANTHER" id="PTHR43481">
    <property type="entry name" value="FRUCTOSE-1-PHOSPHATE PHOSPHATASE"/>
    <property type="match status" value="1"/>
</dbReference>
<dbReference type="Pfam" id="PF13419">
    <property type="entry name" value="HAD_2"/>
    <property type="match status" value="1"/>
</dbReference>
<dbReference type="InterPro" id="IPR006439">
    <property type="entry name" value="HAD-SF_hydro_IA"/>
</dbReference>
<dbReference type="CDD" id="cd07505">
    <property type="entry name" value="HAD_BPGM-like"/>
    <property type="match status" value="1"/>
</dbReference>
<dbReference type="NCBIfam" id="TIGR01509">
    <property type="entry name" value="HAD-SF-IA-v3"/>
    <property type="match status" value="1"/>
</dbReference>
<dbReference type="InterPro" id="IPR051806">
    <property type="entry name" value="HAD-like_SPP"/>
</dbReference>
<organism evidence="2 3">
    <name type="scientific">Cellulomonas aerilata</name>
    <dbReference type="NCBI Taxonomy" id="515326"/>
    <lineage>
        <taxon>Bacteria</taxon>
        <taxon>Bacillati</taxon>
        <taxon>Actinomycetota</taxon>
        <taxon>Actinomycetes</taxon>
        <taxon>Micrococcales</taxon>
        <taxon>Cellulomonadaceae</taxon>
        <taxon>Cellulomonas</taxon>
    </lineage>
</organism>
<keyword evidence="3" id="KW-1185">Reference proteome</keyword>
<dbReference type="SFLD" id="SFLDG01129">
    <property type="entry name" value="C1.5:_HAD__Beta-PGM__Phosphata"/>
    <property type="match status" value="1"/>
</dbReference>
<protein>
    <recommendedName>
        <fullName evidence="4">Haloacid dehalogenase</fullName>
    </recommendedName>
</protein>
<dbReference type="InterPro" id="IPR023214">
    <property type="entry name" value="HAD_sf"/>
</dbReference>
<dbReference type="Proteomes" id="UP000321181">
    <property type="component" value="Unassembled WGS sequence"/>
</dbReference>
<evidence type="ECO:0008006" key="4">
    <source>
        <dbReference type="Google" id="ProtNLM"/>
    </source>
</evidence>
<dbReference type="InterPro" id="IPR041492">
    <property type="entry name" value="HAD_2"/>
</dbReference>
<dbReference type="AlphaFoldDB" id="A0A512DG00"/>
<dbReference type="InterPro" id="IPR036412">
    <property type="entry name" value="HAD-like_sf"/>
</dbReference>
<evidence type="ECO:0000313" key="2">
    <source>
        <dbReference type="EMBL" id="GEO35391.1"/>
    </source>
</evidence>
<comment type="caution">
    <text evidence="2">The sequence shown here is derived from an EMBL/GenBank/DDBJ whole genome shotgun (WGS) entry which is preliminary data.</text>
</comment>
<reference evidence="2 3" key="1">
    <citation type="submission" date="2019-07" db="EMBL/GenBank/DDBJ databases">
        <title>Whole genome shotgun sequence of Cellulomonas aerilata NBRC 106308.</title>
        <authorList>
            <person name="Hosoyama A."/>
            <person name="Uohara A."/>
            <person name="Ohji S."/>
            <person name="Ichikawa N."/>
        </authorList>
    </citation>
    <scope>NUCLEOTIDE SEQUENCE [LARGE SCALE GENOMIC DNA]</scope>
    <source>
        <strain evidence="2 3">NBRC 106308</strain>
    </source>
</reference>
<dbReference type="GO" id="GO:0050308">
    <property type="term" value="F:sugar-phosphatase activity"/>
    <property type="evidence" value="ECO:0007669"/>
    <property type="project" value="TreeGrafter"/>
</dbReference>
<sequence length="247" mass="25417">MSSQPSSASPPTPTAGPSAPAVALPPAVLWDMDGTLLDTEPYWMAAETELVEAHGGTWSHEAGLALVGQPLEVSAQLLRDAGVDLPVSEIVDFLVDRVVAEVAREVPWQPGARELLTALAEADVPCALVTMSYRRLAEPFAAAAPAGVFRTIVAGDEVTHGKPHPEAYLTAAARLGVDPSRCVAVEDSPTGIGSALAAGARTIGVEVMVPLDPAPGLSRVSSLVDLDLADLARVADGDVLDLIAPVA</sequence>
<evidence type="ECO:0000313" key="3">
    <source>
        <dbReference type="Proteomes" id="UP000321181"/>
    </source>
</evidence>
<accession>A0A512DG00</accession>
<dbReference type="SUPFAM" id="SSF56784">
    <property type="entry name" value="HAD-like"/>
    <property type="match status" value="1"/>
</dbReference>
<name>A0A512DG00_9CELL</name>
<dbReference type="Gene3D" id="3.40.50.1000">
    <property type="entry name" value="HAD superfamily/HAD-like"/>
    <property type="match status" value="1"/>
</dbReference>
<dbReference type="InterPro" id="IPR023198">
    <property type="entry name" value="PGP-like_dom2"/>
</dbReference>
<dbReference type="SFLD" id="SFLDS00003">
    <property type="entry name" value="Haloacid_Dehalogenase"/>
    <property type="match status" value="1"/>
</dbReference>
<proteinExistence type="predicted"/>
<dbReference type="PANTHER" id="PTHR43481:SF4">
    <property type="entry name" value="GLYCEROL-1-PHOSPHATE PHOSPHOHYDROLASE 1-RELATED"/>
    <property type="match status" value="1"/>
</dbReference>
<gene>
    <name evidence="2" type="ORF">CAE01nite_31160</name>
</gene>
<evidence type="ECO:0000256" key="1">
    <source>
        <dbReference type="SAM" id="MobiDB-lite"/>
    </source>
</evidence>
<dbReference type="Gene3D" id="1.10.150.240">
    <property type="entry name" value="Putative phosphatase, domain 2"/>
    <property type="match status" value="1"/>
</dbReference>
<feature type="region of interest" description="Disordered" evidence="1">
    <location>
        <begin position="1"/>
        <end position="20"/>
    </location>
</feature>
<dbReference type="EMBL" id="BJYY01000019">
    <property type="protein sequence ID" value="GEO35391.1"/>
    <property type="molecule type" value="Genomic_DNA"/>
</dbReference>